<name>A0A6J2SXZ9_DROHY</name>
<dbReference type="Proteomes" id="UP000504633">
    <property type="component" value="Unplaced"/>
</dbReference>
<organism evidence="1 2">
    <name type="scientific">Drosophila hydei</name>
    <name type="common">Fruit fly</name>
    <dbReference type="NCBI Taxonomy" id="7224"/>
    <lineage>
        <taxon>Eukaryota</taxon>
        <taxon>Metazoa</taxon>
        <taxon>Ecdysozoa</taxon>
        <taxon>Arthropoda</taxon>
        <taxon>Hexapoda</taxon>
        <taxon>Insecta</taxon>
        <taxon>Pterygota</taxon>
        <taxon>Neoptera</taxon>
        <taxon>Endopterygota</taxon>
        <taxon>Diptera</taxon>
        <taxon>Brachycera</taxon>
        <taxon>Muscomorpha</taxon>
        <taxon>Ephydroidea</taxon>
        <taxon>Drosophilidae</taxon>
        <taxon>Drosophila</taxon>
    </lineage>
</organism>
<dbReference type="KEGG" id="dhe:115483403"/>
<protein>
    <submittedName>
        <fullName evidence="2">Uncharacterized protein LOC115483403 isoform X1</fullName>
    </submittedName>
</protein>
<accession>A0A6J2SXZ9</accession>
<evidence type="ECO:0000313" key="2">
    <source>
        <dbReference type="RefSeq" id="XP_030081055.1"/>
    </source>
</evidence>
<sequence length="125" mass="14137">MCNWPHLTQRGLLKEKACGMAADFNLIILKISGLVPQRRMDSMLIGVPMPLMGILRAKIFWKISVCLQSGEVEYSVLLLKIIIVGGLKIWGAARWSRSRLQDDKRFYDLDDVGAPDDSARIVVFF</sequence>
<dbReference type="GeneID" id="115483403"/>
<evidence type="ECO:0000313" key="1">
    <source>
        <dbReference type="Proteomes" id="UP000504633"/>
    </source>
</evidence>
<keyword evidence="1" id="KW-1185">Reference proteome</keyword>
<dbReference type="AlphaFoldDB" id="A0A6J2SXZ9"/>
<reference evidence="2" key="1">
    <citation type="submission" date="2025-08" db="UniProtKB">
        <authorList>
            <consortium name="RefSeq"/>
        </authorList>
    </citation>
    <scope>IDENTIFICATION</scope>
    <source>
        <strain evidence="2">15085-1641.00</strain>
        <tissue evidence="2">Whole body</tissue>
    </source>
</reference>
<gene>
    <name evidence="2" type="primary">LOC115483403</name>
</gene>
<dbReference type="RefSeq" id="XP_030081055.1">
    <property type="nucleotide sequence ID" value="XM_030225195.1"/>
</dbReference>
<proteinExistence type="predicted"/>